<gene>
    <name evidence="4" type="primary">rps12</name>
</gene>
<reference evidence="4" key="1">
    <citation type="journal article" date="2021" name="Front. Mar. Sci.">
        <title>Molecular phylogenetic and evolutionary analyses of Euplotes species living in freshwater and marine habitats: a mitogenomic perspective.</title>
        <authorList>
            <person name="Huang N."/>
            <person name="Chen S."/>
            <person name="Miao M."/>
        </authorList>
    </citation>
    <scope>NUCLEOTIDE SEQUENCE</scope>
</reference>
<dbReference type="PANTHER" id="PTHR11652">
    <property type="entry name" value="30S RIBOSOMAL PROTEIN S12 FAMILY MEMBER"/>
    <property type="match status" value="1"/>
</dbReference>
<evidence type="ECO:0000313" key="4">
    <source>
        <dbReference type="EMBL" id="QTT61038.1"/>
    </source>
</evidence>
<evidence type="ECO:0000256" key="2">
    <source>
        <dbReference type="ARBA" id="ARBA00022980"/>
    </source>
</evidence>
<dbReference type="EMBL" id="MT665958">
    <property type="protein sequence ID" value="QTT61038.1"/>
    <property type="molecule type" value="Genomic_DNA"/>
</dbReference>
<dbReference type="SUPFAM" id="SSF50249">
    <property type="entry name" value="Nucleic acid-binding proteins"/>
    <property type="match status" value="1"/>
</dbReference>
<evidence type="ECO:0000256" key="1">
    <source>
        <dbReference type="ARBA" id="ARBA00005657"/>
    </source>
</evidence>
<dbReference type="AlphaFoldDB" id="A0A8A9WN54"/>
<dbReference type="GO" id="GO:0015935">
    <property type="term" value="C:small ribosomal subunit"/>
    <property type="evidence" value="ECO:0007669"/>
    <property type="project" value="InterPro"/>
</dbReference>
<sequence length="157" mass="18452">MVLIRVNESIFIYIMCIDFMVHSLRSYWRISKFHQSRLVYRLKGSPQIKGLVTRLVIITPKKPNSAIRHVAKLNLYKTNRHLFARVPGIGSLPTKYNRVLARGGRANDLPTVRFTLIRNVYDFAGLFGKKKRRSIYGTSRPENYTKHIRRCFRHLHV</sequence>
<name>A0A8A9WN54_EUPAE</name>
<dbReference type="GO" id="GO:0003735">
    <property type="term" value="F:structural constituent of ribosome"/>
    <property type="evidence" value="ECO:0007669"/>
    <property type="project" value="InterPro"/>
</dbReference>
<dbReference type="PRINTS" id="PR01034">
    <property type="entry name" value="RIBOSOMALS12"/>
</dbReference>
<accession>A0A8A9WN54</accession>
<dbReference type="Pfam" id="PF00164">
    <property type="entry name" value="Ribosom_S12_S23"/>
    <property type="match status" value="1"/>
</dbReference>
<dbReference type="InterPro" id="IPR006032">
    <property type="entry name" value="Ribosomal_uS12"/>
</dbReference>
<dbReference type="Gene3D" id="2.40.50.140">
    <property type="entry name" value="Nucleic acid-binding proteins"/>
    <property type="match status" value="1"/>
</dbReference>
<comment type="similarity">
    <text evidence="1">Belongs to the universal ribosomal protein uS12 family.</text>
</comment>
<evidence type="ECO:0000256" key="3">
    <source>
        <dbReference type="ARBA" id="ARBA00023274"/>
    </source>
</evidence>
<keyword evidence="4" id="KW-0496">Mitochondrion</keyword>
<keyword evidence="2 4" id="KW-0689">Ribosomal protein</keyword>
<dbReference type="PROSITE" id="PS00055">
    <property type="entry name" value="RIBOSOMAL_S12"/>
    <property type="match status" value="1"/>
</dbReference>
<dbReference type="InterPro" id="IPR005679">
    <property type="entry name" value="Ribosomal_uS12_bac"/>
</dbReference>
<organism evidence="4">
    <name type="scientific">Euplotes aediculatus</name>
    <name type="common">Ciliate</name>
    <dbReference type="NCBI Taxonomy" id="5940"/>
    <lineage>
        <taxon>Eukaryota</taxon>
        <taxon>Sar</taxon>
        <taxon>Alveolata</taxon>
        <taxon>Ciliophora</taxon>
        <taxon>Intramacronucleata</taxon>
        <taxon>Spirotrichea</taxon>
        <taxon>Hypotrichia</taxon>
        <taxon>Euplotida</taxon>
        <taxon>Euplotidae</taxon>
        <taxon>Euplotes</taxon>
    </lineage>
</organism>
<dbReference type="InterPro" id="IPR012340">
    <property type="entry name" value="NA-bd_OB-fold"/>
</dbReference>
<geneLocation type="mitochondrion" evidence="4"/>
<proteinExistence type="inferred from homology"/>
<dbReference type="GO" id="GO:0006412">
    <property type="term" value="P:translation"/>
    <property type="evidence" value="ECO:0007669"/>
    <property type="project" value="InterPro"/>
</dbReference>
<protein>
    <submittedName>
        <fullName evidence="4">Ribosomal protein S12</fullName>
    </submittedName>
</protein>
<keyword evidence="3" id="KW-0687">Ribonucleoprotein</keyword>